<dbReference type="Proteomes" id="UP000016935">
    <property type="component" value="Unassembled WGS sequence"/>
</dbReference>
<evidence type="ECO:0000256" key="3">
    <source>
        <dbReference type="ARBA" id="ARBA00022679"/>
    </source>
</evidence>
<dbReference type="GO" id="GO:0000139">
    <property type="term" value="C:Golgi membrane"/>
    <property type="evidence" value="ECO:0007669"/>
    <property type="project" value="TreeGrafter"/>
</dbReference>
<feature type="non-terminal residue" evidence="5">
    <location>
        <position position="1"/>
    </location>
</feature>
<feature type="region of interest" description="Disordered" evidence="4">
    <location>
        <begin position="321"/>
        <end position="360"/>
    </location>
</feature>
<evidence type="ECO:0000256" key="2">
    <source>
        <dbReference type="ARBA" id="ARBA00022676"/>
    </source>
</evidence>
<sequence length="360" mass="41210">PQLTLEETITSLFQSLKLDPAASAYIDPSGTHHEGSKNPVWKEPLGKKVLIVDIDTRKPTGKNELLNPGRIDWEHIGGEGGGMVSNSILNHYMYAMIHGYEYMFYQARDMDDRHNTWVLPHVVRELLPKYQFVVVLDADAMVPHLEIPLEWMFNRWGIKEETSIALPWDTEEFRSGGSISADSKGLRVLNTGLVIAQNSTNTLEMLEAWRDCPTETRYKGCAEWKFNWSHEQRAFFEYLRYDYNDTIVAIPCEEAVGWPGFREEMLAPGSFDDDISDCNGTFIRHYTARGKPQVREAGGISVMQLMTEVIQKSILSNPNKVWYKEPKHNPDPPKITRPKEQDKSDQVKEEKGIHIEIDVA</sequence>
<feature type="compositionally biased region" description="Basic and acidic residues" evidence="4">
    <location>
        <begin position="337"/>
        <end position="360"/>
    </location>
</feature>
<proteinExistence type="inferred from homology"/>
<dbReference type="OrthoDB" id="3763672at2759"/>
<evidence type="ECO:0000256" key="1">
    <source>
        <dbReference type="ARBA" id="ARBA00005664"/>
    </source>
</evidence>
<organism evidence="5 6">
    <name type="scientific">Exserohilum turcicum (strain 28A)</name>
    <name type="common">Northern leaf blight fungus</name>
    <name type="synonym">Setosphaeria turcica</name>
    <dbReference type="NCBI Taxonomy" id="671987"/>
    <lineage>
        <taxon>Eukaryota</taxon>
        <taxon>Fungi</taxon>
        <taxon>Dikarya</taxon>
        <taxon>Ascomycota</taxon>
        <taxon>Pezizomycotina</taxon>
        <taxon>Dothideomycetes</taxon>
        <taxon>Pleosporomycetidae</taxon>
        <taxon>Pleosporales</taxon>
        <taxon>Pleosporineae</taxon>
        <taxon>Pleosporaceae</taxon>
        <taxon>Exserohilum</taxon>
    </lineage>
</organism>
<protein>
    <recommendedName>
        <fullName evidence="7">Nucleotide-diphospho-sugar transferase domain-containing protein</fullName>
    </recommendedName>
</protein>
<dbReference type="GeneID" id="19406119"/>
<dbReference type="AlphaFoldDB" id="R0ID64"/>
<reference evidence="5 6" key="1">
    <citation type="journal article" date="2012" name="PLoS Pathog.">
        <title>Diverse lifestyles and strategies of plant pathogenesis encoded in the genomes of eighteen Dothideomycetes fungi.</title>
        <authorList>
            <person name="Ohm R.A."/>
            <person name="Feau N."/>
            <person name="Henrissat B."/>
            <person name="Schoch C.L."/>
            <person name="Horwitz B.A."/>
            <person name="Barry K.W."/>
            <person name="Condon B.J."/>
            <person name="Copeland A.C."/>
            <person name="Dhillon B."/>
            <person name="Glaser F."/>
            <person name="Hesse C.N."/>
            <person name="Kosti I."/>
            <person name="LaButti K."/>
            <person name="Lindquist E.A."/>
            <person name="Lucas S."/>
            <person name="Salamov A.A."/>
            <person name="Bradshaw R.E."/>
            <person name="Ciuffetti L."/>
            <person name="Hamelin R.C."/>
            <person name="Kema G.H.J."/>
            <person name="Lawrence C."/>
            <person name="Scott J.A."/>
            <person name="Spatafora J.W."/>
            <person name="Turgeon B.G."/>
            <person name="de Wit P.J.G.M."/>
            <person name="Zhong S."/>
            <person name="Goodwin S.B."/>
            <person name="Grigoriev I.V."/>
        </authorList>
    </citation>
    <scope>NUCLEOTIDE SEQUENCE [LARGE SCALE GENOMIC DNA]</scope>
    <source>
        <strain evidence="6">28A</strain>
    </source>
</reference>
<dbReference type="PANTHER" id="PTHR31306:SF3">
    <property type="entry name" value="NUCLEOTIDE-DIPHOSPHO-SUGAR TRANSFERASE DOMAIN-CONTAINING PROTEIN"/>
    <property type="match status" value="1"/>
</dbReference>
<dbReference type="GO" id="GO:0016757">
    <property type="term" value="F:glycosyltransferase activity"/>
    <property type="evidence" value="ECO:0007669"/>
    <property type="project" value="UniProtKB-KW"/>
</dbReference>
<keyword evidence="6" id="KW-1185">Reference proteome</keyword>
<dbReference type="eggNOG" id="ENOG502S3RH">
    <property type="taxonomic scope" value="Eukaryota"/>
</dbReference>
<gene>
    <name evidence="5" type="ORF">SETTUDRAFT_94644</name>
</gene>
<dbReference type="GO" id="GO:0006487">
    <property type="term" value="P:protein N-linked glycosylation"/>
    <property type="evidence" value="ECO:0007669"/>
    <property type="project" value="TreeGrafter"/>
</dbReference>
<feature type="compositionally biased region" description="Basic and acidic residues" evidence="4">
    <location>
        <begin position="322"/>
        <end position="331"/>
    </location>
</feature>
<keyword evidence="3" id="KW-0808">Transferase</keyword>
<reference evidence="5 6" key="2">
    <citation type="journal article" date="2013" name="PLoS Genet.">
        <title>Comparative genome structure, secondary metabolite, and effector coding capacity across Cochliobolus pathogens.</title>
        <authorList>
            <person name="Condon B.J."/>
            <person name="Leng Y."/>
            <person name="Wu D."/>
            <person name="Bushley K.E."/>
            <person name="Ohm R.A."/>
            <person name="Otillar R."/>
            <person name="Martin J."/>
            <person name="Schackwitz W."/>
            <person name="Grimwood J."/>
            <person name="MohdZainudin N."/>
            <person name="Xue C."/>
            <person name="Wang R."/>
            <person name="Manning V.A."/>
            <person name="Dhillon B."/>
            <person name="Tu Z.J."/>
            <person name="Steffenson B.J."/>
            <person name="Salamov A."/>
            <person name="Sun H."/>
            <person name="Lowry S."/>
            <person name="LaButti K."/>
            <person name="Han J."/>
            <person name="Copeland A."/>
            <person name="Lindquist E."/>
            <person name="Barry K."/>
            <person name="Schmutz J."/>
            <person name="Baker S.E."/>
            <person name="Ciuffetti L.M."/>
            <person name="Grigoriev I.V."/>
            <person name="Zhong S."/>
            <person name="Turgeon B.G."/>
        </authorList>
    </citation>
    <scope>NUCLEOTIDE SEQUENCE [LARGE SCALE GENOMIC DNA]</scope>
    <source>
        <strain evidence="6">28A</strain>
    </source>
</reference>
<dbReference type="Pfam" id="PF05637">
    <property type="entry name" value="Glyco_transf_34"/>
    <property type="match status" value="1"/>
</dbReference>
<accession>R0ID64</accession>
<evidence type="ECO:0000256" key="4">
    <source>
        <dbReference type="SAM" id="MobiDB-lite"/>
    </source>
</evidence>
<dbReference type="PANTHER" id="PTHR31306">
    <property type="entry name" value="ALPHA-1,6-MANNOSYLTRANSFERASE MNN11-RELATED"/>
    <property type="match status" value="1"/>
</dbReference>
<comment type="similarity">
    <text evidence="1">Belongs to the glycosyltransferase 34 family.</text>
</comment>
<dbReference type="HOGENOM" id="CLU_039661_0_0_1"/>
<evidence type="ECO:0000313" key="5">
    <source>
        <dbReference type="EMBL" id="EOA83305.1"/>
    </source>
</evidence>
<name>R0ID64_EXST2</name>
<evidence type="ECO:0008006" key="7">
    <source>
        <dbReference type="Google" id="ProtNLM"/>
    </source>
</evidence>
<evidence type="ECO:0000313" key="6">
    <source>
        <dbReference type="Proteomes" id="UP000016935"/>
    </source>
</evidence>
<dbReference type="EMBL" id="KB908833">
    <property type="protein sequence ID" value="EOA83305.1"/>
    <property type="molecule type" value="Genomic_DNA"/>
</dbReference>
<dbReference type="InterPro" id="IPR008630">
    <property type="entry name" value="Glyco_trans_34"/>
</dbReference>
<dbReference type="RefSeq" id="XP_008029056.1">
    <property type="nucleotide sequence ID" value="XM_008030865.1"/>
</dbReference>
<dbReference type="Gene3D" id="3.90.550.10">
    <property type="entry name" value="Spore Coat Polysaccharide Biosynthesis Protein SpsA, Chain A"/>
    <property type="match status" value="1"/>
</dbReference>
<dbReference type="InterPro" id="IPR029044">
    <property type="entry name" value="Nucleotide-diphossugar_trans"/>
</dbReference>
<keyword evidence="2" id="KW-0328">Glycosyltransferase</keyword>